<evidence type="ECO:0000256" key="2">
    <source>
        <dbReference type="ARBA" id="ARBA00022857"/>
    </source>
</evidence>
<name>A0A520S1G1_9GAMM</name>
<organism evidence="4 5">
    <name type="scientific">OM182 bacterium</name>
    <dbReference type="NCBI Taxonomy" id="2510334"/>
    <lineage>
        <taxon>Bacteria</taxon>
        <taxon>Pseudomonadati</taxon>
        <taxon>Pseudomonadota</taxon>
        <taxon>Gammaproteobacteria</taxon>
        <taxon>OMG group</taxon>
        <taxon>OM182 clade</taxon>
    </lineage>
</organism>
<evidence type="ECO:0000256" key="3">
    <source>
        <dbReference type="ARBA" id="ARBA00023002"/>
    </source>
</evidence>
<dbReference type="FunFam" id="3.40.50.720:FF:000084">
    <property type="entry name" value="Short-chain dehydrogenase reductase"/>
    <property type="match status" value="1"/>
</dbReference>
<dbReference type="Gene3D" id="3.40.50.720">
    <property type="entry name" value="NAD(P)-binding Rossmann-like Domain"/>
    <property type="match status" value="1"/>
</dbReference>
<dbReference type="InterPro" id="IPR036291">
    <property type="entry name" value="NAD(P)-bd_dom_sf"/>
</dbReference>
<dbReference type="SUPFAM" id="SSF51735">
    <property type="entry name" value="NAD(P)-binding Rossmann-fold domains"/>
    <property type="match status" value="1"/>
</dbReference>
<sequence length="259" mass="27036">MSFAAGILAGKSAIVTGGATGIGAYIVRKLGSLGAQVGIVSRKEENLQRAVAAFKADDSIEVNYRVGDVRDPELISGAIASLAEQQGGLDYLVCNAAGNFICPTEQLSANGWKTVIDIDLNGTFHCCQAALPFLKQAKDGGRIVSISTTGANFGWPGAVHAGAAKAGIQNLMQSLSSEWGKYGVRANWISPGPIEGTEGVDRLIIQQGLAEQSLKRIALGIFGEGDDIANAVIFLCADTGKYISGAELVVDGGSQWHRR</sequence>
<reference evidence="4 5" key="1">
    <citation type="submission" date="2019-02" db="EMBL/GenBank/DDBJ databases">
        <title>Prokaryotic population dynamics and viral predation in marine succession experiment using metagenomics: the confinement effect.</title>
        <authorList>
            <person name="Haro-Moreno J.M."/>
            <person name="Rodriguez-Valera F."/>
            <person name="Lopez-Perez M."/>
        </authorList>
    </citation>
    <scope>NUCLEOTIDE SEQUENCE [LARGE SCALE GENOMIC DNA]</scope>
    <source>
        <strain evidence="4">MED-G158</strain>
    </source>
</reference>
<evidence type="ECO:0000313" key="5">
    <source>
        <dbReference type="Proteomes" id="UP000320404"/>
    </source>
</evidence>
<keyword evidence="3" id="KW-0560">Oxidoreductase</keyword>
<dbReference type="PRINTS" id="PR00081">
    <property type="entry name" value="GDHRDH"/>
</dbReference>
<evidence type="ECO:0000256" key="1">
    <source>
        <dbReference type="ARBA" id="ARBA00006484"/>
    </source>
</evidence>
<protein>
    <submittedName>
        <fullName evidence="4">SDR family oxidoreductase</fullName>
    </submittedName>
</protein>
<dbReference type="CDD" id="cd05369">
    <property type="entry name" value="TER_DECR_SDR_a"/>
    <property type="match status" value="1"/>
</dbReference>
<dbReference type="EMBL" id="SHAH01000034">
    <property type="protein sequence ID" value="RZO76299.1"/>
    <property type="molecule type" value="Genomic_DNA"/>
</dbReference>
<keyword evidence="2" id="KW-0521">NADP</keyword>
<evidence type="ECO:0000313" key="4">
    <source>
        <dbReference type="EMBL" id="RZO76299.1"/>
    </source>
</evidence>
<dbReference type="AlphaFoldDB" id="A0A520S1G1"/>
<dbReference type="Pfam" id="PF13561">
    <property type="entry name" value="adh_short_C2"/>
    <property type="match status" value="1"/>
</dbReference>
<comment type="similarity">
    <text evidence="1">Belongs to the short-chain dehydrogenases/reductases (SDR) family.</text>
</comment>
<dbReference type="PANTHER" id="PTHR43296:SF2">
    <property type="entry name" value="PEROXISOMAL 2,4-DIENOYL-COA REDUCTASE [(3E)-ENOYL-COA-PRODUCING]"/>
    <property type="match status" value="1"/>
</dbReference>
<dbReference type="InterPro" id="IPR045017">
    <property type="entry name" value="DECR2-like"/>
</dbReference>
<comment type="caution">
    <text evidence="4">The sequence shown here is derived from an EMBL/GenBank/DDBJ whole genome shotgun (WGS) entry which is preliminary data.</text>
</comment>
<accession>A0A520S1G1</accession>
<dbReference type="GO" id="GO:0008670">
    <property type="term" value="F:2,4-dienoyl-CoA reductase (NADPH) activity"/>
    <property type="evidence" value="ECO:0007669"/>
    <property type="project" value="InterPro"/>
</dbReference>
<dbReference type="GO" id="GO:0009062">
    <property type="term" value="P:fatty acid catabolic process"/>
    <property type="evidence" value="ECO:0007669"/>
    <property type="project" value="InterPro"/>
</dbReference>
<dbReference type="InterPro" id="IPR002347">
    <property type="entry name" value="SDR_fam"/>
</dbReference>
<gene>
    <name evidence="4" type="ORF">EVA69_03135</name>
</gene>
<proteinExistence type="inferred from homology"/>
<dbReference type="PANTHER" id="PTHR43296">
    <property type="entry name" value="PEROXISOMAL 2,4-DIENOYL-COA REDUCTASE"/>
    <property type="match status" value="1"/>
</dbReference>
<dbReference type="Proteomes" id="UP000320404">
    <property type="component" value="Unassembled WGS sequence"/>
</dbReference>